<gene>
    <name evidence="3" type="ORF">LWI29_024653</name>
</gene>
<proteinExistence type="predicted"/>
<accession>A0AA39SX27</accession>
<sequence>MADAFMFSAQLELVKVEKPPDPSFSSKRAHPHDADVLGDSLRKPTVESFKSKLLSASSPDNWRGFGTEKEKLKIEEGDVTVMEGLNGPVMKLSEELKLKLCKSRENALILKNMGRTHTLNFMISKLRRKWPLIGHWQLTDLDDGYFDAWFQMLEDLEAVLTGGPWVIAN</sequence>
<comment type="caution">
    <text evidence="3">The sequence shown here is derived from an EMBL/GenBank/DDBJ whole genome shotgun (WGS) entry which is preliminary data.</text>
</comment>
<name>A0AA39SX27_ACESA</name>
<evidence type="ECO:0000313" key="3">
    <source>
        <dbReference type="EMBL" id="KAK0597374.1"/>
    </source>
</evidence>
<reference evidence="3" key="1">
    <citation type="journal article" date="2022" name="Plant J.">
        <title>Strategies of tolerance reflected in two North American maple genomes.</title>
        <authorList>
            <person name="McEvoy S.L."/>
            <person name="Sezen U.U."/>
            <person name="Trouern-Trend A."/>
            <person name="McMahon S.M."/>
            <person name="Schaberg P.G."/>
            <person name="Yang J."/>
            <person name="Wegrzyn J.L."/>
            <person name="Swenson N.G."/>
        </authorList>
    </citation>
    <scope>NUCLEOTIDE SEQUENCE</scope>
    <source>
        <strain evidence="3">NS2018</strain>
    </source>
</reference>
<dbReference type="Pfam" id="PF14111">
    <property type="entry name" value="DUF4283"/>
    <property type="match status" value="1"/>
</dbReference>
<dbReference type="AlphaFoldDB" id="A0AA39SX27"/>
<dbReference type="EMBL" id="JAUESC010000004">
    <property type="protein sequence ID" value="KAK0597374.1"/>
    <property type="molecule type" value="Genomic_DNA"/>
</dbReference>
<evidence type="ECO:0000256" key="1">
    <source>
        <dbReference type="SAM" id="MobiDB-lite"/>
    </source>
</evidence>
<protein>
    <recommendedName>
        <fullName evidence="2">DUF4283 domain-containing protein</fullName>
    </recommendedName>
</protein>
<organism evidence="3 4">
    <name type="scientific">Acer saccharum</name>
    <name type="common">Sugar maple</name>
    <dbReference type="NCBI Taxonomy" id="4024"/>
    <lineage>
        <taxon>Eukaryota</taxon>
        <taxon>Viridiplantae</taxon>
        <taxon>Streptophyta</taxon>
        <taxon>Embryophyta</taxon>
        <taxon>Tracheophyta</taxon>
        <taxon>Spermatophyta</taxon>
        <taxon>Magnoliopsida</taxon>
        <taxon>eudicotyledons</taxon>
        <taxon>Gunneridae</taxon>
        <taxon>Pentapetalae</taxon>
        <taxon>rosids</taxon>
        <taxon>malvids</taxon>
        <taxon>Sapindales</taxon>
        <taxon>Sapindaceae</taxon>
        <taxon>Hippocastanoideae</taxon>
        <taxon>Acereae</taxon>
        <taxon>Acer</taxon>
    </lineage>
</organism>
<dbReference type="Proteomes" id="UP001168877">
    <property type="component" value="Unassembled WGS sequence"/>
</dbReference>
<feature type="region of interest" description="Disordered" evidence="1">
    <location>
        <begin position="18"/>
        <end position="38"/>
    </location>
</feature>
<feature type="domain" description="DUF4283" evidence="2">
    <location>
        <begin position="105"/>
        <end position="169"/>
    </location>
</feature>
<reference evidence="3" key="2">
    <citation type="submission" date="2023-06" db="EMBL/GenBank/DDBJ databases">
        <authorList>
            <person name="Swenson N.G."/>
            <person name="Wegrzyn J.L."/>
            <person name="Mcevoy S.L."/>
        </authorList>
    </citation>
    <scope>NUCLEOTIDE SEQUENCE</scope>
    <source>
        <strain evidence="3">NS2018</strain>
        <tissue evidence="3">Leaf</tissue>
    </source>
</reference>
<keyword evidence="4" id="KW-1185">Reference proteome</keyword>
<dbReference type="InterPro" id="IPR025558">
    <property type="entry name" value="DUF4283"/>
</dbReference>
<evidence type="ECO:0000313" key="4">
    <source>
        <dbReference type="Proteomes" id="UP001168877"/>
    </source>
</evidence>
<evidence type="ECO:0000259" key="2">
    <source>
        <dbReference type="Pfam" id="PF14111"/>
    </source>
</evidence>